<evidence type="ECO:0000313" key="1">
    <source>
        <dbReference type="EMBL" id="KAF3541052.1"/>
    </source>
</evidence>
<dbReference type="EMBL" id="QGKX02001290">
    <property type="protein sequence ID" value="KAF3541052.1"/>
    <property type="molecule type" value="Genomic_DNA"/>
</dbReference>
<gene>
    <name evidence="1" type="ORF">F2Q69_00019967</name>
</gene>
<reference evidence="1" key="1">
    <citation type="submission" date="2019-12" db="EMBL/GenBank/DDBJ databases">
        <title>Genome sequencing and annotation of Brassica cretica.</title>
        <authorList>
            <person name="Studholme D.J."/>
            <person name="Sarris P."/>
        </authorList>
    </citation>
    <scope>NUCLEOTIDE SEQUENCE</scope>
    <source>
        <strain evidence="1">PFS-109/04</strain>
        <tissue evidence="1">Leaf</tissue>
    </source>
</reference>
<proteinExistence type="predicted"/>
<name>A0A8S9QMN0_BRACR</name>
<comment type="caution">
    <text evidence="1">The sequence shown here is derived from an EMBL/GenBank/DDBJ whole genome shotgun (WGS) entry which is preliminary data.</text>
</comment>
<sequence length="306" mass="34046">MISLSYLILCVRPKNPDLLRRDWRVRPSDAPLSFTLVCLCFTIITPLPSLCFRSLASESPSLRSRARGFRRRWRSGLFWSRDAVSCRGYGRWSRLLSAERERERGSGSIATIVWCGLWFSPNGSGTLTVSLGFASIYGGIKDSSKAVMFQRRVEVGCGVGCTRSLQSSMADYGSCWCVEWSPTQSSMAVSSSPWRFTCLSGFINSRQEASRICHSVAVSLLGLATIPVPVKGRLIRHWPICCTSYVATVASFCSIGKWFQALCDVVYNSDLVASAKFMVLLKRHEKSRHPRQGGEPHLLVIIVNGK</sequence>
<dbReference type="Proteomes" id="UP000712600">
    <property type="component" value="Unassembled WGS sequence"/>
</dbReference>
<protein>
    <submittedName>
        <fullName evidence="1">Uncharacterized protein</fullName>
    </submittedName>
</protein>
<evidence type="ECO:0000313" key="2">
    <source>
        <dbReference type="Proteomes" id="UP000712600"/>
    </source>
</evidence>
<organism evidence="1 2">
    <name type="scientific">Brassica cretica</name>
    <name type="common">Mustard</name>
    <dbReference type="NCBI Taxonomy" id="69181"/>
    <lineage>
        <taxon>Eukaryota</taxon>
        <taxon>Viridiplantae</taxon>
        <taxon>Streptophyta</taxon>
        <taxon>Embryophyta</taxon>
        <taxon>Tracheophyta</taxon>
        <taxon>Spermatophyta</taxon>
        <taxon>Magnoliopsida</taxon>
        <taxon>eudicotyledons</taxon>
        <taxon>Gunneridae</taxon>
        <taxon>Pentapetalae</taxon>
        <taxon>rosids</taxon>
        <taxon>malvids</taxon>
        <taxon>Brassicales</taxon>
        <taxon>Brassicaceae</taxon>
        <taxon>Brassiceae</taxon>
        <taxon>Brassica</taxon>
    </lineage>
</organism>
<dbReference type="AlphaFoldDB" id="A0A8S9QMN0"/>
<accession>A0A8S9QMN0</accession>